<feature type="signal peptide" evidence="7">
    <location>
        <begin position="1"/>
        <end position="21"/>
    </location>
</feature>
<name>A0A0C9T2F6_SPHS4</name>
<keyword evidence="4 6" id="KW-1133">Transmembrane helix</keyword>
<keyword evidence="2" id="KW-0813">Transport</keyword>
<dbReference type="Proteomes" id="UP000054279">
    <property type="component" value="Unassembled WGS sequence"/>
</dbReference>
<evidence type="ECO:0000259" key="8">
    <source>
        <dbReference type="PROSITE" id="PS50850"/>
    </source>
</evidence>
<dbReference type="OrthoDB" id="440755at2759"/>
<dbReference type="InterPro" id="IPR036259">
    <property type="entry name" value="MFS_trans_sf"/>
</dbReference>
<feature type="transmembrane region" description="Helical" evidence="6">
    <location>
        <begin position="365"/>
        <end position="394"/>
    </location>
</feature>
<feature type="transmembrane region" description="Helical" evidence="6">
    <location>
        <begin position="134"/>
        <end position="158"/>
    </location>
</feature>
<dbReference type="GO" id="GO:0016020">
    <property type="term" value="C:membrane"/>
    <property type="evidence" value="ECO:0007669"/>
    <property type="project" value="UniProtKB-SubCell"/>
</dbReference>
<feature type="transmembrane region" description="Helical" evidence="6">
    <location>
        <begin position="205"/>
        <end position="225"/>
    </location>
</feature>
<feature type="transmembrane region" description="Helical" evidence="6">
    <location>
        <begin position="401"/>
        <end position="425"/>
    </location>
</feature>
<evidence type="ECO:0000256" key="3">
    <source>
        <dbReference type="ARBA" id="ARBA00022692"/>
    </source>
</evidence>
<evidence type="ECO:0000256" key="5">
    <source>
        <dbReference type="ARBA" id="ARBA00023136"/>
    </source>
</evidence>
<dbReference type="Gene3D" id="1.20.1250.20">
    <property type="entry name" value="MFS general substrate transporter like domains"/>
    <property type="match status" value="2"/>
</dbReference>
<evidence type="ECO:0000256" key="4">
    <source>
        <dbReference type="ARBA" id="ARBA00022989"/>
    </source>
</evidence>
<evidence type="ECO:0000256" key="1">
    <source>
        <dbReference type="ARBA" id="ARBA00004141"/>
    </source>
</evidence>
<keyword evidence="10" id="KW-1185">Reference proteome</keyword>
<organism evidence="9 10">
    <name type="scientific">Sphaerobolus stellatus (strain SS14)</name>
    <dbReference type="NCBI Taxonomy" id="990650"/>
    <lineage>
        <taxon>Eukaryota</taxon>
        <taxon>Fungi</taxon>
        <taxon>Dikarya</taxon>
        <taxon>Basidiomycota</taxon>
        <taxon>Agaricomycotina</taxon>
        <taxon>Agaricomycetes</taxon>
        <taxon>Phallomycetidae</taxon>
        <taxon>Geastrales</taxon>
        <taxon>Sphaerobolaceae</taxon>
        <taxon>Sphaerobolus</taxon>
    </lineage>
</organism>
<feature type="transmembrane region" description="Helical" evidence="6">
    <location>
        <begin position="45"/>
        <end position="62"/>
    </location>
</feature>
<feature type="transmembrane region" description="Helical" evidence="6">
    <location>
        <begin position="74"/>
        <end position="93"/>
    </location>
</feature>
<feature type="transmembrane region" description="Helical" evidence="6">
    <location>
        <begin position="340"/>
        <end position="359"/>
    </location>
</feature>
<dbReference type="PROSITE" id="PS50850">
    <property type="entry name" value="MFS"/>
    <property type="match status" value="1"/>
</dbReference>
<evidence type="ECO:0000313" key="9">
    <source>
        <dbReference type="EMBL" id="KIJ22953.1"/>
    </source>
</evidence>
<dbReference type="PANTHER" id="PTHR42718:SF9">
    <property type="entry name" value="MAJOR FACILITATOR SUPERFAMILY MULTIDRUG TRANSPORTER MFSC"/>
    <property type="match status" value="1"/>
</dbReference>
<keyword evidence="7" id="KW-0732">Signal</keyword>
<dbReference type="InterPro" id="IPR011701">
    <property type="entry name" value="MFS"/>
</dbReference>
<keyword evidence="3 6" id="KW-0812">Transmembrane</keyword>
<sequence>MRPLFKGTLLVVFCFAQFLDAFNNSALFAAIPPISVALHINNSRSVWLISAYQLTFAALLLSSGRLSDLYNPKYIFVVGMLLMSFCSLGAGFVRAEIPLIVLRALMGVGAALNIPSALSLIIRLFPEPATQSKAVAGFAGAAAIGNVVGLIIGALLTSFVSWPWVFYFIAILSLVLAVVASLLLPRASHAFSSGSLLKYDRLQRLDPFGVLSLTAALVLFVFAVTSGSITGWGTATVIVPLVLSVLLTATFFFWEARLPEGLAAVPLSMWKYENFTILITVGLQPFMWWASVQLLFSWYFQEVFGWSTINTAVHFLPLGLASFPVMGLASVLQQKFSLKWVILLGEVLVLIGTVLFPFADTKPHFWRFAFPGFFIGTAGMTIVFATTNIALFAITPPEVSGIVGAIFTCALQLGSAAGAAIITSIQTSVQKNHGGPNGYQGRAAGFWFLFAFNAVVALGVLIFMRNTVPPLKQQREKEKLEASMEKA</sequence>
<feature type="transmembrane region" description="Helical" evidence="6">
    <location>
        <begin position="231"/>
        <end position="254"/>
    </location>
</feature>
<evidence type="ECO:0000256" key="6">
    <source>
        <dbReference type="SAM" id="Phobius"/>
    </source>
</evidence>
<feature type="transmembrane region" description="Helical" evidence="6">
    <location>
        <begin position="312"/>
        <end position="333"/>
    </location>
</feature>
<comment type="subcellular location">
    <subcellularLocation>
        <location evidence="1">Membrane</location>
        <topology evidence="1">Multi-pass membrane protein</topology>
    </subcellularLocation>
</comment>
<gene>
    <name evidence="9" type="ORF">M422DRAFT_217711</name>
</gene>
<evidence type="ECO:0000256" key="2">
    <source>
        <dbReference type="ARBA" id="ARBA00022448"/>
    </source>
</evidence>
<dbReference type="EMBL" id="KN837865">
    <property type="protein sequence ID" value="KIJ22953.1"/>
    <property type="molecule type" value="Genomic_DNA"/>
</dbReference>
<reference evidence="9 10" key="1">
    <citation type="submission" date="2014-06" db="EMBL/GenBank/DDBJ databases">
        <title>Evolutionary Origins and Diversification of the Mycorrhizal Mutualists.</title>
        <authorList>
            <consortium name="DOE Joint Genome Institute"/>
            <consortium name="Mycorrhizal Genomics Consortium"/>
            <person name="Kohler A."/>
            <person name="Kuo A."/>
            <person name="Nagy L.G."/>
            <person name="Floudas D."/>
            <person name="Copeland A."/>
            <person name="Barry K.W."/>
            <person name="Cichocki N."/>
            <person name="Veneault-Fourrey C."/>
            <person name="LaButti K."/>
            <person name="Lindquist E.A."/>
            <person name="Lipzen A."/>
            <person name="Lundell T."/>
            <person name="Morin E."/>
            <person name="Murat C."/>
            <person name="Riley R."/>
            <person name="Ohm R."/>
            <person name="Sun H."/>
            <person name="Tunlid A."/>
            <person name="Henrissat B."/>
            <person name="Grigoriev I.V."/>
            <person name="Hibbett D.S."/>
            <person name="Martin F."/>
        </authorList>
    </citation>
    <scope>NUCLEOTIDE SEQUENCE [LARGE SCALE GENOMIC DNA]</scope>
    <source>
        <strain evidence="9 10">SS14</strain>
    </source>
</reference>
<feature type="chain" id="PRO_5002213433" description="Major facilitator superfamily (MFS) profile domain-containing protein" evidence="7">
    <location>
        <begin position="22"/>
        <end position="487"/>
    </location>
</feature>
<dbReference type="Pfam" id="PF07690">
    <property type="entry name" value="MFS_1"/>
    <property type="match status" value="1"/>
</dbReference>
<dbReference type="GO" id="GO:0022857">
    <property type="term" value="F:transmembrane transporter activity"/>
    <property type="evidence" value="ECO:0007669"/>
    <property type="project" value="InterPro"/>
</dbReference>
<dbReference type="InterPro" id="IPR020846">
    <property type="entry name" value="MFS_dom"/>
</dbReference>
<protein>
    <recommendedName>
        <fullName evidence="8">Major facilitator superfamily (MFS) profile domain-containing protein</fullName>
    </recommendedName>
</protein>
<feature type="transmembrane region" description="Helical" evidence="6">
    <location>
        <begin position="164"/>
        <end position="184"/>
    </location>
</feature>
<dbReference type="HOGENOM" id="CLU_000960_27_1_1"/>
<dbReference type="SUPFAM" id="SSF103473">
    <property type="entry name" value="MFS general substrate transporter"/>
    <property type="match status" value="1"/>
</dbReference>
<evidence type="ECO:0000256" key="7">
    <source>
        <dbReference type="SAM" id="SignalP"/>
    </source>
</evidence>
<keyword evidence="5 6" id="KW-0472">Membrane</keyword>
<accession>A0A0C9T2F6</accession>
<feature type="transmembrane region" description="Helical" evidence="6">
    <location>
        <begin position="445"/>
        <end position="464"/>
    </location>
</feature>
<feature type="transmembrane region" description="Helical" evidence="6">
    <location>
        <begin position="99"/>
        <end position="122"/>
    </location>
</feature>
<dbReference type="AlphaFoldDB" id="A0A0C9T2F6"/>
<proteinExistence type="predicted"/>
<evidence type="ECO:0000313" key="10">
    <source>
        <dbReference type="Proteomes" id="UP000054279"/>
    </source>
</evidence>
<dbReference type="PANTHER" id="PTHR42718">
    <property type="entry name" value="MAJOR FACILITATOR SUPERFAMILY MULTIDRUG TRANSPORTER MFSC"/>
    <property type="match status" value="1"/>
</dbReference>
<feature type="transmembrane region" description="Helical" evidence="6">
    <location>
        <begin position="275"/>
        <end position="300"/>
    </location>
</feature>
<feature type="domain" description="Major facilitator superfamily (MFS) profile" evidence="8">
    <location>
        <begin position="9"/>
        <end position="468"/>
    </location>
</feature>